<dbReference type="PANTHER" id="PTHR34979">
    <property type="entry name" value="INNER MEMBRANE PROTEIN YGAZ"/>
    <property type="match status" value="1"/>
</dbReference>
<feature type="transmembrane region" description="Helical" evidence="9">
    <location>
        <begin position="32"/>
        <end position="51"/>
    </location>
</feature>
<feature type="transmembrane region" description="Helical" evidence="9">
    <location>
        <begin position="189"/>
        <end position="207"/>
    </location>
</feature>
<dbReference type="STRING" id="847.BRW83_1632"/>
<dbReference type="HOGENOM" id="CLU_065777_2_1_4"/>
<evidence type="ECO:0000256" key="6">
    <source>
        <dbReference type="ARBA" id="ARBA00022989"/>
    </source>
</evidence>
<evidence type="ECO:0000256" key="1">
    <source>
        <dbReference type="ARBA" id="ARBA00004651"/>
    </source>
</evidence>
<feature type="transmembrane region" description="Helical" evidence="9">
    <location>
        <begin position="214"/>
        <end position="230"/>
    </location>
</feature>
<evidence type="ECO:0000313" key="10">
    <source>
        <dbReference type="EMBL" id="EEO29575.1"/>
    </source>
</evidence>
<evidence type="ECO:0000256" key="8">
    <source>
        <dbReference type="SAM" id="MobiDB-lite"/>
    </source>
</evidence>
<protein>
    <submittedName>
        <fullName evidence="10">Putative azaleucine resistance protein AzlC</fullName>
    </submittedName>
</protein>
<evidence type="ECO:0000256" key="2">
    <source>
        <dbReference type="ARBA" id="ARBA00010735"/>
    </source>
</evidence>
<evidence type="ECO:0000256" key="3">
    <source>
        <dbReference type="ARBA" id="ARBA00022448"/>
    </source>
</evidence>
<feature type="transmembrane region" description="Helical" evidence="9">
    <location>
        <begin position="58"/>
        <end position="77"/>
    </location>
</feature>
<feature type="transmembrane region" description="Helical" evidence="9">
    <location>
        <begin position="89"/>
        <end position="114"/>
    </location>
</feature>
<name>C3X8P9_OXAFO</name>
<dbReference type="OrthoDB" id="3177005at2"/>
<keyword evidence="11" id="KW-1185">Reference proteome</keyword>
<evidence type="ECO:0000313" key="11">
    <source>
        <dbReference type="Proteomes" id="UP000005089"/>
    </source>
</evidence>
<feature type="transmembrane region" description="Helical" evidence="9">
    <location>
        <begin position="155"/>
        <end position="183"/>
    </location>
</feature>
<keyword evidence="7 9" id="KW-0472">Membrane</keyword>
<dbReference type="PANTHER" id="PTHR34979:SF1">
    <property type="entry name" value="INNER MEMBRANE PROTEIN YGAZ"/>
    <property type="match status" value="1"/>
</dbReference>
<evidence type="ECO:0000256" key="7">
    <source>
        <dbReference type="ARBA" id="ARBA00023136"/>
    </source>
</evidence>
<feature type="region of interest" description="Disordered" evidence="8">
    <location>
        <begin position="1"/>
        <end position="22"/>
    </location>
</feature>
<dbReference type="GO" id="GO:1903785">
    <property type="term" value="P:L-valine transmembrane transport"/>
    <property type="evidence" value="ECO:0007669"/>
    <property type="project" value="TreeGrafter"/>
</dbReference>
<sequence length="254" mass="27166">MSLETIPGQAAHPAADEPEPGLSGWGEVKRGIIASIPMMIGFIPFGLVLGAQAQQKGFPVLGVPMLTGFSFAGGAEYAVMELWTWPPHIFLIVAVTLLVNSRHILMSAVLAPLLNHLPKRKVLPALFFMCDESWAIALSDAARKREDGKATGFSFPFYIGAALALYVTWVSFTTLGAVVGPLIGDVKDFGFDMAFPAVFFVLLKGMWKNVRSSLPWAVSLVVALLTYLYIPGAWYVPAGAAAGVIAALILSEVS</sequence>
<keyword evidence="4" id="KW-1003">Cell membrane</keyword>
<reference evidence="10 11" key="1">
    <citation type="submission" date="2009-02" db="EMBL/GenBank/DDBJ databases">
        <title>The Genome Sequence of Oxalobacter formigenes OXCC13.</title>
        <authorList>
            <consortium name="The Broad Institute Genome Sequencing Platform"/>
            <person name="Ward D."/>
            <person name="Young S.K."/>
            <person name="Kodira C.D."/>
            <person name="Zeng Q."/>
            <person name="Koehrsen M."/>
            <person name="Alvarado L."/>
            <person name="Berlin A."/>
            <person name="Borenstein D."/>
            <person name="Chen Z."/>
            <person name="Engels R."/>
            <person name="Freedman E."/>
            <person name="Gellesch M."/>
            <person name="Goldberg J."/>
            <person name="Griggs A."/>
            <person name="Gujja S."/>
            <person name="Heiman D."/>
            <person name="Hepburn T."/>
            <person name="Howarth C."/>
            <person name="Jen D."/>
            <person name="Larson L."/>
            <person name="Lewis B."/>
            <person name="Mehta T."/>
            <person name="Park D."/>
            <person name="Pearson M."/>
            <person name="Roberts A."/>
            <person name="Saif S."/>
            <person name="Shea T."/>
            <person name="Shenoy N."/>
            <person name="Sisk P."/>
            <person name="Stolte C."/>
            <person name="Sykes S."/>
            <person name="Walk T."/>
            <person name="White J."/>
            <person name="Yandava C."/>
            <person name="Allison M.J."/>
            <person name="Lander E."/>
            <person name="Nusbaum C."/>
            <person name="Galagan J."/>
            <person name="Birren B."/>
        </authorList>
    </citation>
    <scope>NUCLEOTIDE SEQUENCE [LARGE SCALE GENOMIC DNA]</scope>
    <source>
        <strain evidence="10 11">OXCC13</strain>
    </source>
</reference>
<accession>C3X8P9</accession>
<proteinExistence type="inferred from homology"/>
<keyword evidence="5 9" id="KW-0812">Transmembrane</keyword>
<gene>
    <name evidence="10" type="ORF">OFBG_00603</name>
</gene>
<dbReference type="AlphaFoldDB" id="C3X8P9"/>
<dbReference type="EMBL" id="GG658170">
    <property type="protein sequence ID" value="EEO29575.1"/>
    <property type="molecule type" value="Genomic_DNA"/>
</dbReference>
<dbReference type="GO" id="GO:0005886">
    <property type="term" value="C:plasma membrane"/>
    <property type="evidence" value="ECO:0007669"/>
    <property type="project" value="UniProtKB-SubCell"/>
</dbReference>
<comment type="subcellular location">
    <subcellularLocation>
        <location evidence="1">Cell membrane</location>
        <topology evidence="1">Multi-pass membrane protein</topology>
    </subcellularLocation>
</comment>
<dbReference type="Proteomes" id="UP000005089">
    <property type="component" value="Unassembled WGS sequence"/>
</dbReference>
<organism evidence="10 11">
    <name type="scientific">Oxalobacter formigenes OXCC13</name>
    <dbReference type="NCBI Taxonomy" id="556269"/>
    <lineage>
        <taxon>Bacteria</taxon>
        <taxon>Pseudomonadati</taxon>
        <taxon>Pseudomonadota</taxon>
        <taxon>Betaproteobacteria</taxon>
        <taxon>Burkholderiales</taxon>
        <taxon>Oxalobacteraceae</taxon>
        <taxon>Oxalobacter</taxon>
    </lineage>
</organism>
<evidence type="ECO:0000256" key="5">
    <source>
        <dbReference type="ARBA" id="ARBA00022692"/>
    </source>
</evidence>
<evidence type="ECO:0000256" key="9">
    <source>
        <dbReference type="SAM" id="Phobius"/>
    </source>
</evidence>
<dbReference type="Pfam" id="PF03591">
    <property type="entry name" value="AzlC"/>
    <property type="match status" value="1"/>
</dbReference>
<dbReference type="eggNOG" id="COG1296">
    <property type="taxonomic scope" value="Bacteria"/>
</dbReference>
<evidence type="ECO:0000256" key="4">
    <source>
        <dbReference type="ARBA" id="ARBA00022475"/>
    </source>
</evidence>
<keyword evidence="6 9" id="KW-1133">Transmembrane helix</keyword>
<comment type="similarity">
    <text evidence="2">Belongs to the AzlC family.</text>
</comment>
<keyword evidence="3" id="KW-0813">Transport</keyword>
<dbReference type="InterPro" id="IPR011606">
    <property type="entry name" value="Brnchd-chn_aa_trnsp_permease"/>
</dbReference>